<organism evidence="3 4">
    <name type="scientific">Diplodia seriata</name>
    <dbReference type="NCBI Taxonomy" id="420778"/>
    <lineage>
        <taxon>Eukaryota</taxon>
        <taxon>Fungi</taxon>
        <taxon>Dikarya</taxon>
        <taxon>Ascomycota</taxon>
        <taxon>Pezizomycotina</taxon>
        <taxon>Dothideomycetes</taxon>
        <taxon>Dothideomycetes incertae sedis</taxon>
        <taxon>Botryosphaeriales</taxon>
        <taxon>Botryosphaeriaceae</taxon>
        <taxon>Diplodia</taxon>
    </lineage>
</organism>
<feature type="region of interest" description="Disordered" evidence="1">
    <location>
        <begin position="232"/>
        <end position="259"/>
    </location>
</feature>
<evidence type="ECO:0000256" key="1">
    <source>
        <dbReference type="SAM" id="MobiDB-lite"/>
    </source>
</evidence>
<keyword evidence="2" id="KW-0812">Transmembrane</keyword>
<protein>
    <submittedName>
        <fullName evidence="3">Uncharacterized protein</fullName>
    </submittedName>
</protein>
<dbReference type="Proteomes" id="UP000034182">
    <property type="component" value="Unassembled WGS sequence"/>
</dbReference>
<dbReference type="AlphaFoldDB" id="A0A0G2GWH0"/>
<reference evidence="3 4" key="2">
    <citation type="submission" date="2015-05" db="EMBL/GenBank/DDBJ databases">
        <title>Distinctive expansion of gene families associated with plant cell wall degradation and secondary metabolism in the genomes of grapevine trunk pathogens.</title>
        <authorList>
            <person name="Lawrence D.P."/>
            <person name="Travadon R."/>
            <person name="Rolshausen P.E."/>
            <person name="Baumgartner K."/>
        </authorList>
    </citation>
    <scope>NUCLEOTIDE SEQUENCE [LARGE SCALE GENOMIC DNA]</scope>
    <source>
        <strain evidence="3">DS831</strain>
    </source>
</reference>
<evidence type="ECO:0000313" key="3">
    <source>
        <dbReference type="EMBL" id="KKY21035.1"/>
    </source>
</evidence>
<proteinExistence type="predicted"/>
<dbReference type="EMBL" id="LAQI01000088">
    <property type="protein sequence ID" value="KKY21035.1"/>
    <property type="molecule type" value="Genomic_DNA"/>
</dbReference>
<reference evidence="3 4" key="1">
    <citation type="submission" date="2015-03" db="EMBL/GenBank/DDBJ databases">
        <authorList>
            <person name="Morales-Cruz A."/>
            <person name="Amrine K.C."/>
            <person name="Cantu D."/>
        </authorList>
    </citation>
    <scope>NUCLEOTIDE SEQUENCE [LARGE SCALE GENOMIC DNA]</scope>
    <source>
        <strain evidence="3">DS831</strain>
    </source>
</reference>
<feature type="compositionally biased region" description="Gly residues" evidence="1">
    <location>
        <begin position="247"/>
        <end position="259"/>
    </location>
</feature>
<sequence>MHSSSPPITLPQFPEWVQQLAHILPLAVFVEFVDASLKLHAFQLNGLTPLWNWPITPKDARLLLSAEDTSAACHLDRATSPGHAPLHCIDGRHGDCYQSAAPTTVRLCASSLRVAKTVRNPNRTLLSLDLDGINASAAAAADDAAGGTQKLDFVHVFPATASSASSRVHKALFGHQQASMRYCLASMLGWLLWVALTCFAFLAGLYVGAAYLLLMPLSGVLAVLTNGGEPRGLSTASPSPSHHSPSRGGGGGTGTGGGGGGGGGPFSRLVLAADSLNATEWWGFYGGSAALDGLLRRPLRREAAGGLLLPGLSRPVRLVLRAFVLGQWVLALVACVERDWNAFVVAFWVFWCALATGGGGGGGGGSGSDDFCLYSPAHGVEDWLKYSCNVRMRRVRAVFSSRKAMLGALVYLNPDTVGRRLQWVNHFFEDGPQRREWESALLDFIETGSCNDDDLRDQPCWAWIEEGVEMGKRIAAVLKQSEKGGCLPA</sequence>
<gene>
    <name evidence="3" type="ORF">UCDDS831_g04409</name>
</gene>
<evidence type="ECO:0000313" key="4">
    <source>
        <dbReference type="Proteomes" id="UP000034182"/>
    </source>
</evidence>
<accession>A0A0G2GWH0</accession>
<keyword evidence="2" id="KW-1133">Transmembrane helix</keyword>
<name>A0A0G2GWH0_9PEZI</name>
<keyword evidence="2" id="KW-0472">Membrane</keyword>
<feature type="transmembrane region" description="Helical" evidence="2">
    <location>
        <begin position="190"/>
        <end position="214"/>
    </location>
</feature>
<comment type="caution">
    <text evidence="3">The sequence shown here is derived from an EMBL/GenBank/DDBJ whole genome shotgun (WGS) entry which is preliminary data.</text>
</comment>
<evidence type="ECO:0000256" key="2">
    <source>
        <dbReference type="SAM" id="Phobius"/>
    </source>
</evidence>